<dbReference type="InterPro" id="IPR018637">
    <property type="entry name" value="DUF2059"/>
</dbReference>
<dbReference type="RefSeq" id="WP_326296801.1">
    <property type="nucleotide sequence ID" value="NZ_JAYLLH010000008.1"/>
</dbReference>
<keyword evidence="4" id="KW-1185">Reference proteome</keyword>
<gene>
    <name evidence="3" type="ORF">VK792_07450</name>
</gene>
<dbReference type="Pfam" id="PF09832">
    <property type="entry name" value="DUF2059"/>
    <property type="match status" value="1"/>
</dbReference>
<dbReference type="EMBL" id="JAYLLH010000008">
    <property type="protein sequence ID" value="MEC3861114.1"/>
    <property type="molecule type" value="Genomic_DNA"/>
</dbReference>
<evidence type="ECO:0000259" key="2">
    <source>
        <dbReference type="Pfam" id="PF09832"/>
    </source>
</evidence>
<dbReference type="Proteomes" id="UP001348149">
    <property type="component" value="Unassembled WGS sequence"/>
</dbReference>
<sequence>MRAFVLAMCIAAAPVSSAMAQSVEDLARSYAQMPEVRQMMSEMFSPGSMAAQFKSGLPAGFPITDAQLASVGQVLSNEMMELRPRLEDIMQRRSAEMFSAPELKALIAFYQSPEGASVMAKMAPFMQLAMADLGPELQAMQARMMPRIQEIMSGE</sequence>
<keyword evidence="1" id="KW-0732">Signal</keyword>
<organism evidence="3 4">
    <name type="scientific">Mesobacterium hydrothermale</name>
    <dbReference type="NCBI Taxonomy" id="3111907"/>
    <lineage>
        <taxon>Bacteria</taxon>
        <taxon>Pseudomonadati</taxon>
        <taxon>Pseudomonadota</taxon>
        <taxon>Alphaproteobacteria</taxon>
        <taxon>Rhodobacterales</taxon>
        <taxon>Roseobacteraceae</taxon>
        <taxon>Mesobacterium</taxon>
    </lineage>
</organism>
<feature type="signal peptide" evidence="1">
    <location>
        <begin position="1"/>
        <end position="20"/>
    </location>
</feature>
<accession>A0ABU6HH49</accession>
<evidence type="ECO:0000313" key="4">
    <source>
        <dbReference type="Proteomes" id="UP001348149"/>
    </source>
</evidence>
<comment type="caution">
    <text evidence="3">The sequence shown here is derived from an EMBL/GenBank/DDBJ whole genome shotgun (WGS) entry which is preliminary data.</text>
</comment>
<feature type="chain" id="PRO_5045530088" evidence="1">
    <location>
        <begin position="21"/>
        <end position="155"/>
    </location>
</feature>
<feature type="domain" description="DUF2059" evidence="2">
    <location>
        <begin position="85"/>
        <end position="138"/>
    </location>
</feature>
<evidence type="ECO:0000256" key="1">
    <source>
        <dbReference type="SAM" id="SignalP"/>
    </source>
</evidence>
<evidence type="ECO:0000313" key="3">
    <source>
        <dbReference type="EMBL" id="MEC3861114.1"/>
    </source>
</evidence>
<proteinExistence type="predicted"/>
<protein>
    <submittedName>
        <fullName evidence="3">DUF2059 domain-containing protein</fullName>
    </submittedName>
</protein>
<reference evidence="3 4" key="1">
    <citation type="submission" date="2024-01" db="EMBL/GenBank/DDBJ databases">
        <title>Mesobacterium rodlantinim sp. nov., isolated from shallow sea hydrothermal systems off Kueishantao Island.</title>
        <authorList>
            <person name="Su Z."/>
            <person name="Tang K."/>
        </authorList>
    </citation>
    <scope>NUCLEOTIDE SEQUENCE [LARGE SCALE GENOMIC DNA]</scope>
    <source>
        <strain evidence="3 4">TK19101</strain>
    </source>
</reference>
<name>A0ABU6HH49_9RHOB</name>